<dbReference type="PANTHER" id="PTHR12358">
    <property type="entry name" value="SPHINGOSINE KINASE"/>
    <property type="match status" value="1"/>
</dbReference>
<evidence type="ECO:0000256" key="11">
    <source>
        <dbReference type="ARBA" id="ARBA00023209"/>
    </source>
</evidence>
<dbReference type="InterPro" id="IPR017438">
    <property type="entry name" value="ATP-NAD_kinase_N"/>
</dbReference>
<dbReference type="SUPFAM" id="SSF111331">
    <property type="entry name" value="NAD kinase/diacylglycerol kinase-like"/>
    <property type="match status" value="1"/>
</dbReference>
<dbReference type="Pfam" id="PF19279">
    <property type="entry name" value="YegS_C"/>
    <property type="match status" value="1"/>
</dbReference>
<dbReference type="InterPro" id="IPR045540">
    <property type="entry name" value="YegS/DAGK_C"/>
</dbReference>
<comment type="similarity">
    <text evidence="2">Belongs to the diacylglycerol/lipid kinase family.</text>
</comment>
<dbReference type="Pfam" id="PF00781">
    <property type="entry name" value="DAGK_cat"/>
    <property type="match status" value="1"/>
</dbReference>
<keyword evidence="8" id="KW-0067">ATP-binding</keyword>
<proteinExistence type="inferred from homology"/>
<name>A0ABT4DCJ8_9CLOT</name>
<dbReference type="InterPro" id="IPR001206">
    <property type="entry name" value="Diacylglycerol_kinase_cat_dom"/>
</dbReference>
<sequence length="294" mass="33046">MDKVKFIYNPYSGENTILDNIDTVIRVHQKYGYWVVPFRISKDFELIDAFKDIDDSYKYVLIAGGDGTVDNVVNVMKKIGINIPIAILPVGTANDFAKFIGMPSNIEKACEQILESEPCELDLGKVNDKYFINVASTGLFTDVSQKTDENLKNTIGKLAYYVKGIEQIPNFRKLNVKVTSENMVFEGDMYLILVFNGQTAGNFKLAYKADASDGLLDVIIIKAGMIKDIITLFIKMLRSEHLEDFKGLIYFKTDKLQIECYEDILTDIDGERGPDFPLTIECIKGGLKVLGIIN</sequence>
<keyword evidence="6" id="KW-0547">Nucleotide-binding</keyword>
<evidence type="ECO:0000256" key="10">
    <source>
        <dbReference type="ARBA" id="ARBA00023098"/>
    </source>
</evidence>
<evidence type="ECO:0000256" key="3">
    <source>
        <dbReference type="ARBA" id="ARBA00022516"/>
    </source>
</evidence>
<keyword evidence="10" id="KW-0443">Lipid metabolism</keyword>
<dbReference type="EMBL" id="JAPQFJ010000009">
    <property type="protein sequence ID" value="MCY6958941.1"/>
    <property type="molecule type" value="Genomic_DNA"/>
</dbReference>
<dbReference type="InterPro" id="IPR050187">
    <property type="entry name" value="Lipid_Phosphate_FormReg"/>
</dbReference>
<dbReference type="NCBIfam" id="TIGR00147">
    <property type="entry name" value="YegS/Rv2252/BmrU family lipid kinase"/>
    <property type="match status" value="1"/>
</dbReference>
<evidence type="ECO:0000259" key="13">
    <source>
        <dbReference type="PROSITE" id="PS50146"/>
    </source>
</evidence>
<evidence type="ECO:0000256" key="9">
    <source>
        <dbReference type="ARBA" id="ARBA00022842"/>
    </source>
</evidence>
<evidence type="ECO:0000256" key="4">
    <source>
        <dbReference type="ARBA" id="ARBA00022679"/>
    </source>
</evidence>
<evidence type="ECO:0000313" key="15">
    <source>
        <dbReference type="Proteomes" id="UP001144612"/>
    </source>
</evidence>
<gene>
    <name evidence="14" type="ORF">OW729_10030</name>
</gene>
<dbReference type="GO" id="GO:0016301">
    <property type="term" value="F:kinase activity"/>
    <property type="evidence" value="ECO:0007669"/>
    <property type="project" value="UniProtKB-KW"/>
</dbReference>
<keyword evidence="4" id="KW-0808">Transferase</keyword>
<dbReference type="PANTHER" id="PTHR12358:SF106">
    <property type="entry name" value="LIPID KINASE YEGS"/>
    <property type="match status" value="1"/>
</dbReference>
<keyword evidence="3" id="KW-0444">Lipid biosynthesis</keyword>
<comment type="cofactor">
    <cofactor evidence="1">
        <name>Mg(2+)</name>
        <dbReference type="ChEBI" id="CHEBI:18420"/>
    </cofactor>
</comment>
<dbReference type="InterPro" id="IPR005218">
    <property type="entry name" value="Diacylglycerol/lipid_kinase"/>
</dbReference>
<keyword evidence="9" id="KW-0460">Magnesium</keyword>
<reference evidence="14" key="1">
    <citation type="submission" date="2022-12" db="EMBL/GenBank/DDBJ databases">
        <title>Clostridium sp. nov., isolated from industrial wastewater.</title>
        <authorList>
            <person name="Jiayan W."/>
        </authorList>
    </citation>
    <scope>NUCLEOTIDE SEQUENCE</scope>
    <source>
        <strain evidence="14">ZC22-4</strain>
    </source>
</reference>
<evidence type="ECO:0000256" key="1">
    <source>
        <dbReference type="ARBA" id="ARBA00001946"/>
    </source>
</evidence>
<dbReference type="InterPro" id="IPR016064">
    <property type="entry name" value="NAD/diacylglycerol_kinase_sf"/>
</dbReference>
<organism evidence="14 15">
    <name type="scientific">Clostridium brassicae</name>
    <dbReference type="NCBI Taxonomy" id="2999072"/>
    <lineage>
        <taxon>Bacteria</taxon>
        <taxon>Bacillati</taxon>
        <taxon>Bacillota</taxon>
        <taxon>Clostridia</taxon>
        <taxon>Eubacteriales</taxon>
        <taxon>Clostridiaceae</taxon>
        <taxon>Clostridium</taxon>
    </lineage>
</organism>
<evidence type="ECO:0000256" key="5">
    <source>
        <dbReference type="ARBA" id="ARBA00022723"/>
    </source>
</evidence>
<dbReference type="Gene3D" id="3.40.50.10330">
    <property type="entry name" value="Probable inorganic polyphosphate/atp-NAD kinase, domain 1"/>
    <property type="match status" value="1"/>
</dbReference>
<keyword evidence="15" id="KW-1185">Reference proteome</keyword>
<evidence type="ECO:0000256" key="12">
    <source>
        <dbReference type="ARBA" id="ARBA00023264"/>
    </source>
</evidence>
<accession>A0ABT4DCJ8</accession>
<keyword evidence="5" id="KW-0479">Metal-binding</keyword>
<evidence type="ECO:0000256" key="2">
    <source>
        <dbReference type="ARBA" id="ARBA00005983"/>
    </source>
</evidence>
<evidence type="ECO:0000256" key="6">
    <source>
        <dbReference type="ARBA" id="ARBA00022741"/>
    </source>
</evidence>
<keyword evidence="11" id="KW-0594">Phospholipid biosynthesis</keyword>
<keyword evidence="7 14" id="KW-0418">Kinase</keyword>
<dbReference type="PROSITE" id="PS50146">
    <property type="entry name" value="DAGK"/>
    <property type="match status" value="1"/>
</dbReference>
<dbReference type="SMART" id="SM00046">
    <property type="entry name" value="DAGKc"/>
    <property type="match status" value="1"/>
</dbReference>
<evidence type="ECO:0000256" key="8">
    <source>
        <dbReference type="ARBA" id="ARBA00022840"/>
    </source>
</evidence>
<dbReference type="Gene3D" id="2.60.200.40">
    <property type="match status" value="1"/>
</dbReference>
<evidence type="ECO:0000313" key="14">
    <source>
        <dbReference type="EMBL" id="MCY6958941.1"/>
    </source>
</evidence>
<feature type="domain" description="DAGKc" evidence="13">
    <location>
        <begin position="1"/>
        <end position="130"/>
    </location>
</feature>
<dbReference type="RefSeq" id="WP_268061364.1">
    <property type="nucleotide sequence ID" value="NZ_JAPQFJ010000009.1"/>
</dbReference>
<dbReference type="Proteomes" id="UP001144612">
    <property type="component" value="Unassembled WGS sequence"/>
</dbReference>
<comment type="caution">
    <text evidence="14">The sequence shown here is derived from an EMBL/GenBank/DDBJ whole genome shotgun (WGS) entry which is preliminary data.</text>
</comment>
<dbReference type="NCBIfam" id="NF009605">
    <property type="entry name" value="PRK13059.1"/>
    <property type="match status" value="1"/>
</dbReference>
<protein>
    <submittedName>
        <fullName evidence="14">YegS/Rv2252/BmrU family lipid kinase</fullName>
    </submittedName>
</protein>
<evidence type="ECO:0000256" key="7">
    <source>
        <dbReference type="ARBA" id="ARBA00022777"/>
    </source>
</evidence>
<keyword evidence="12" id="KW-1208">Phospholipid metabolism</keyword>